<keyword evidence="4" id="KW-0802">TPR repeat</keyword>
<dbReference type="GO" id="GO:0005871">
    <property type="term" value="C:kinesin complex"/>
    <property type="evidence" value="ECO:0007669"/>
    <property type="project" value="InterPro"/>
</dbReference>
<accession>A0A3P7P437</accession>
<evidence type="ECO:0000256" key="1">
    <source>
        <dbReference type="ARBA" id="ARBA00004496"/>
    </source>
</evidence>
<gene>
    <name evidence="5" type="ORF">DILT_LOCUS18123</name>
</gene>
<evidence type="ECO:0000313" key="5">
    <source>
        <dbReference type="EMBL" id="VDN40057.1"/>
    </source>
</evidence>
<dbReference type="InterPro" id="IPR002151">
    <property type="entry name" value="Kinesin_light"/>
</dbReference>
<evidence type="ECO:0000256" key="2">
    <source>
        <dbReference type="ARBA" id="ARBA00022490"/>
    </source>
</evidence>
<dbReference type="AlphaFoldDB" id="A0A3P7P437"/>
<dbReference type="GO" id="GO:0005737">
    <property type="term" value="C:cytoplasm"/>
    <property type="evidence" value="ECO:0007669"/>
    <property type="project" value="UniProtKB-SubCell"/>
</dbReference>
<evidence type="ECO:0000313" key="6">
    <source>
        <dbReference type="Proteomes" id="UP000281553"/>
    </source>
</evidence>
<dbReference type="Pfam" id="PF13424">
    <property type="entry name" value="TPR_12"/>
    <property type="match status" value="1"/>
</dbReference>
<dbReference type="SUPFAM" id="SSF48452">
    <property type="entry name" value="TPR-like"/>
    <property type="match status" value="1"/>
</dbReference>
<dbReference type="Proteomes" id="UP000281553">
    <property type="component" value="Unassembled WGS sequence"/>
</dbReference>
<dbReference type="InterPro" id="IPR011990">
    <property type="entry name" value="TPR-like_helical_dom_sf"/>
</dbReference>
<evidence type="ECO:0000256" key="4">
    <source>
        <dbReference type="ARBA" id="ARBA00022803"/>
    </source>
</evidence>
<dbReference type="Gene3D" id="1.25.40.10">
    <property type="entry name" value="Tetratricopeptide repeat domain"/>
    <property type="match status" value="1"/>
</dbReference>
<dbReference type="EMBL" id="UYRU01097559">
    <property type="protein sequence ID" value="VDN40057.1"/>
    <property type="molecule type" value="Genomic_DNA"/>
</dbReference>
<reference evidence="5 6" key="1">
    <citation type="submission" date="2018-11" db="EMBL/GenBank/DDBJ databases">
        <authorList>
            <consortium name="Pathogen Informatics"/>
        </authorList>
    </citation>
    <scope>NUCLEOTIDE SEQUENCE [LARGE SCALE GENOMIC DNA]</scope>
</reference>
<keyword evidence="3" id="KW-0677">Repeat</keyword>
<protein>
    <submittedName>
        <fullName evidence="5">Uncharacterized protein</fullName>
    </submittedName>
</protein>
<comment type="subcellular location">
    <subcellularLocation>
        <location evidence="1">Cytoplasm</location>
    </subcellularLocation>
</comment>
<name>A0A3P7P437_DIBLA</name>
<organism evidence="5 6">
    <name type="scientific">Dibothriocephalus latus</name>
    <name type="common">Fish tapeworm</name>
    <name type="synonym">Diphyllobothrium latum</name>
    <dbReference type="NCBI Taxonomy" id="60516"/>
    <lineage>
        <taxon>Eukaryota</taxon>
        <taxon>Metazoa</taxon>
        <taxon>Spiralia</taxon>
        <taxon>Lophotrochozoa</taxon>
        <taxon>Platyhelminthes</taxon>
        <taxon>Cestoda</taxon>
        <taxon>Eucestoda</taxon>
        <taxon>Diphyllobothriidea</taxon>
        <taxon>Diphyllobothriidae</taxon>
        <taxon>Dibothriocephalus</taxon>
    </lineage>
</organism>
<proteinExistence type="predicted"/>
<dbReference type="PANTHER" id="PTHR45783:SF3">
    <property type="entry name" value="KINESIN LIGHT CHAIN"/>
    <property type="match status" value="1"/>
</dbReference>
<dbReference type="OrthoDB" id="413723at2759"/>
<dbReference type="PANTHER" id="PTHR45783">
    <property type="entry name" value="KINESIN LIGHT CHAIN"/>
    <property type="match status" value="1"/>
</dbReference>
<keyword evidence="2" id="KW-0963">Cytoplasm</keyword>
<sequence>MRVVYLCQPLLRHAPRPPSTLSLFLVVNCVKVERYYQRALEIYISALGINDPNVLKTKNNLASAYLKQAKYEEAEALYKEVLTRAHEAEFGKISESN</sequence>
<evidence type="ECO:0000256" key="3">
    <source>
        <dbReference type="ARBA" id="ARBA00022737"/>
    </source>
</evidence>
<dbReference type="GO" id="GO:0007018">
    <property type="term" value="P:microtubule-based movement"/>
    <property type="evidence" value="ECO:0007669"/>
    <property type="project" value="TreeGrafter"/>
</dbReference>
<keyword evidence="6" id="KW-1185">Reference proteome</keyword>
<feature type="non-terminal residue" evidence="5">
    <location>
        <position position="97"/>
    </location>
</feature>
<dbReference type="GO" id="GO:0019894">
    <property type="term" value="F:kinesin binding"/>
    <property type="evidence" value="ECO:0007669"/>
    <property type="project" value="TreeGrafter"/>
</dbReference>